<dbReference type="EMBL" id="JANBUW010002118">
    <property type="protein sequence ID" value="KAJ2841592.1"/>
    <property type="molecule type" value="Genomic_DNA"/>
</dbReference>
<sequence>MKPRQGDKFGIEDLLSSVKSIYHDPAAVEYFGSAALSYVSSVLPPSGSIPSKQDLEAALEIMEDQMGPSIVSSLISGFDDTFENFGTISAYSSEIAYGTAVLYGSSVSSRLNEVMQQLFHDITSDYGDGIIGQPTPTADESSENNSDKDENDINSNDQEENGDQAEGTTSGAAVISTSMFLLS</sequence>
<reference evidence="2" key="1">
    <citation type="submission" date="2022-07" db="EMBL/GenBank/DDBJ databases">
        <title>Phylogenomic reconstructions and comparative analyses of Kickxellomycotina fungi.</title>
        <authorList>
            <person name="Reynolds N.K."/>
            <person name="Stajich J.E."/>
            <person name="Barry K."/>
            <person name="Grigoriev I.V."/>
            <person name="Crous P."/>
            <person name="Smith M.E."/>
        </authorList>
    </citation>
    <scope>NUCLEOTIDE SEQUENCE</scope>
    <source>
        <strain evidence="2">NRRL 1566</strain>
    </source>
</reference>
<dbReference type="AlphaFoldDB" id="A0A9W8I1W7"/>
<feature type="region of interest" description="Disordered" evidence="1">
    <location>
        <begin position="129"/>
        <end position="177"/>
    </location>
</feature>
<dbReference type="OrthoDB" id="10573256at2759"/>
<protein>
    <submittedName>
        <fullName evidence="2">Uncharacterized protein</fullName>
    </submittedName>
</protein>
<feature type="non-terminal residue" evidence="2">
    <location>
        <position position="183"/>
    </location>
</feature>
<accession>A0A9W8I1W7</accession>
<feature type="compositionally biased region" description="Acidic residues" evidence="1">
    <location>
        <begin position="149"/>
        <end position="163"/>
    </location>
</feature>
<gene>
    <name evidence="2" type="ORF">IWW36_006210</name>
</gene>
<evidence type="ECO:0000313" key="2">
    <source>
        <dbReference type="EMBL" id="KAJ2841592.1"/>
    </source>
</evidence>
<organism evidence="2 3">
    <name type="scientific">Coemansia brasiliensis</name>
    <dbReference type="NCBI Taxonomy" id="2650707"/>
    <lineage>
        <taxon>Eukaryota</taxon>
        <taxon>Fungi</taxon>
        <taxon>Fungi incertae sedis</taxon>
        <taxon>Zoopagomycota</taxon>
        <taxon>Kickxellomycotina</taxon>
        <taxon>Kickxellomycetes</taxon>
        <taxon>Kickxellales</taxon>
        <taxon>Kickxellaceae</taxon>
        <taxon>Coemansia</taxon>
    </lineage>
</organism>
<proteinExistence type="predicted"/>
<name>A0A9W8I1W7_9FUNG</name>
<feature type="compositionally biased region" description="Polar residues" evidence="1">
    <location>
        <begin position="166"/>
        <end position="177"/>
    </location>
</feature>
<keyword evidence="3" id="KW-1185">Reference proteome</keyword>
<evidence type="ECO:0000256" key="1">
    <source>
        <dbReference type="SAM" id="MobiDB-lite"/>
    </source>
</evidence>
<dbReference type="Proteomes" id="UP001139887">
    <property type="component" value="Unassembled WGS sequence"/>
</dbReference>
<comment type="caution">
    <text evidence="2">The sequence shown here is derived from an EMBL/GenBank/DDBJ whole genome shotgun (WGS) entry which is preliminary data.</text>
</comment>
<evidence type="ECO:0000313" key="3">
    <source>
        <dbReference type="Proteomes" id="UP001139887"/>
    </source>
</evidence>